<evidence type="ECO:0000313" key="3">
    <source>
        <dbReference type="Proteomes" id="UP001556367"/>
    </source>
</evidence>
<sequence length="522" mass="59892">MDQLPYETWLQILSYLTTSDAENLATLNRTLFDLTLSSRYRSINIECLDTRTVRLVRHLKNDYIARHVRSFAISEWAVDQLLFREARDQRVHRSSLKSRASAQISVLKNLHWHRTSKLTRESKFIIPPESQWWSVDSPKPSYHVIEDLDHALQSLHNVDSFGFSWKSERTDMSCIRTAWRTFGPNLRTLHIHTSDKNLSMILSDAIGLTRLEDLSVSLCREGEIQHLSETGQTALLASLTSFVNQHSKSLKVISISSCLHLNLAPLFSSLDLLDQIEDIHLHLPFDENHVSDGTSLVKFLNSHRQSIRLLSLHQLACSSGCAHSRETGVEVCKRLLRDLNLPYLKSLEIALHPFIDAVDIFLLIQHVYTRLQSLRSKTSFLSLLVIKKLLSAFTQTSLSPPLRHLYLPVQSVTKELIDILASTFPSLISVEFLLPHRGAIAMINQEPFVAEMSVARADYSFWNLSNFAISYYKVNDELCYSTTSMVALANYVPSIQTFERRFNDDRLMYTCSHDMTPKYRGW</sequence>
<comment type="caution">
    <text evidence="2">The sequence shown here is derived from an EMBL/GenBank/DDBJ whole genome shotgun (WGS) entry which is preliminary data.</text>
</comment>
<name>A0ABR3JKS1_9AGAR</name>
<evidence type="ECO:0000259" key="1">
    <source>
        <dbReference type="PROSITE" id="PS50181"/>
    </source>
</evidence>
<keyword evidence="3" id="KW-1185">Reference proteome</keyword>
<organism evidence="2 3">
    <name type="scientific">Hohenbuehelia grisea</name>
    <dbReference type="NCBI Taxonomy" id="104357"/>
    <lineage>
        <taxon>Eukaryota</taxon>
        <taxon>Fungi</taxon>
        <taxon>Dikarya</taxon>
        <taxon>Basidiomycota</taxon>
        <taxon>Agaricomycotina</taxon>
        <taxon>Agaricomycetes</taxon>
        <taxon>Agaricomycetidae</taxon>
        <taxon>Agaricales</taxon>
        <taxon>Pleurotineae</taxon>
        <taxon>Pleurotaceae</taxon>
        <taxon>Hohenbuehelia</taxon>
    </lineage>
</organism>
<reference evidence="3" key="1">
    <citation type="submission" date="2024-06" db="EMBL/GenBank/DDBJ databases">
        <title>Multi-omics analyses provide insights into the biosynthesis of the anticancer antibiotic pleurotin in Hohenbuehelia grisea.</title>
        <authorList>
            <person name="Weaver J.A."/>
            <person name="Alberti F."/>
        </authorList>
    </citation>
    <scope>NUCLEOTIDE SEQUENCE [LARGE SCALE GENOMIC DNA]</scope>
    <source>
        <strain evidence="3">T-177</strain>
    </source>
</reference>
<dbReference type="InterPro" id="IPR036047">
    <property type="entry name" value="F-box-like_dom_sf"/>
</dbReference>
<feature type="domain" description="F-box" evidence="1">
    <location>
        <begin position="1"/>
        <end position="43"/>
    </location>
</feature>
<accession>A0ABR3JKS1</accession>
<gene>
    <name evidence="2" type="ORF">HGRIS_002094</name>
</gene>
<protein>
    <recommendedName>
        <fullName evidence="1">F-box domain-containing protein</fullName>
    </recommendedName>
</protein>
<dbReference type="InterPro" id="IPR001810">
    <property type="entry name" value="F-box_dom"/>
</dbReference>
<proteinExistence type="predicted"/>
<dbReference type="SUPFAM" id="SSF81383">
    <property type="entry name" value="F-box domain"/>
    <property type="match status" value="1"/>
</dbReference>
<dbReference type="Proteomes" id="UP001556367">
    <property type="component" value="Unassembled WGS sequence"/>
</dbReference>
<evidence type="ECO:0000313" key="2">
    <source>
        <dbReference type="EMBL" id="KAL0955898.1"/>
    </source>
</evidence>
<dbReference type="PROSITE" id="PS50181">
    <property type="entry name" value="FBOX"/>
    <property type="match status" value="1"/>
</dbReference>
<dbReference type="EMBL" id="JASNQZ010000006">
    <property type="protein sequence ID" value="KAL0955898.1"/>
    <property type="molecule type" value="Genomic_DNA"/>
</dbReference>